<evidence type="ECO:0000256" key="5">
    <source>
        <dbReference type="ARBA" id="ARBA00023242"/>
    </source>
</evidence>
<reference evidence="9" key="1">
    <citation type="journal article" date="2024" name="IScience">
        <title>Strigolactones Initiate the Formation of Haustorium-like Structures in Castilleja.</title>
        <authorList>
            <person name="Buerger M."/>
            <person name="Peterson D."/>
            <person name="Chory J."/>
        </authorList>
    </citation>
    <scope>NUCLEOTIDE SEQUENCE [LARGE SCALE GENOMIC DNA]</scope>
</reference>
<evidence type="ECO:0000313" key="8">
    <source>
        <dbReference type="EMBL" id="KAL3645825.1"/>
    </source>
</evidence>
<dbReference type="Pfam" id="PF13837">
    <property type="entry name" value="Myb_DNA-bind_4"/>
    <property type="match status" value="1"/>
</dbReference>
<evidence type="ECO:0000259" key="7">
    <source>
        <dbReference type="PROSITE" id="PS50090"/>
    </source>
</evidence>
<name>A0ABD3DU89_9LAMI</name>
<feature type="compositionally biased region" description="Basic residues" evidence="6">
    <location>
        <begin position="1"/>
        <end position="13"/>
    </location>
</feature>
<dbReference type="PANTHER" id="PTHR21654">
    <property type="entry name" value="FI21293P1"/>
    <property type="match status" value="1"/>
</dbReference>
<keyword evidence="3" id="KW-0238">DNA-binding</keyword>
<dbReference type="PANTHER" id="PTHR21654:SF84">
    <property type="entry name" value="SI:DKEY-66I24.7"/>
    <property type="match status" value="1"/>
</dbReference>
<evidence type="ECO:0000256" key="4">
    <source>
        <dbReference type="ARBA" id="ARBA00023163"/>
    </source>
</evidence>
<dbReference type="PROSITE" id="PS50090">
    <property type="entry name" value="MYB_LIKE"/>
    <property type="match status" value="1"/>
</dbReference>
<dbReference type="GO" id="GO:0005634">
    <property type="term" value="C:nucleus"/>
    <property type="evidence" value="ECO:0007669"/>
    <property type="project" value="UniProtKB-SubCell"/>
</dbReference>
<dbReference type="AlphaFoldDB" id="A0ABD3DU89"/>
<proteinExistence type="predicted"/>
<feature type="region of interest" description="Disordered" evidence="6">
    <location>
        <begin position="58"/>
        <end position="79"/>
    </location>
</feature>
<comment type="subcellular location">
    <subcellularLocation>
        <location evidence="1">Nucleus</location>
    </subcellularLocation>
</comment>
<protein>
    <recommendedName>
        <fullName evidence="7">Myb-like domain-containing protein</fullName>
    </recommendedName>
</protein>
<sequence>MHNNTGKKLRRESHHPSTAAATTPRTDAIPYQQLNHDQIGHPTMIPFAPSSLPYSSAFASGGGVGTGGADDDDDFPRRDERSLQWGDQETRVLIGIGAQLELEFTTAELDKELWEIVAYSMEEKGYSRTADQCNLKWNNLVSSYKGPETSVVECPFFNELHAVFTARANRMQPPQPDTDTLNTESRNTNTNAYEDQPHELFSHGQDEDSDKEIEVEQVAKRTALKRKKSVREKRQKTGEVEIYTNVNVVSNLREIMRSFMKQQQRMDARWRKSMERRAEERDSFENEWWRKMERLERHRVTMEKDRREREEQRWSRYESRAEKGDALLTKLVKKLIPDES</sequence>
<evidence type="ECO:0000256" key="6">
    <source>
        <dbReference type="SAM" id="MobiDB-lite"/>
    </source>
</evidence>
<accession>A0ABD3DU89</accession>
<dbReference type="InterPro" id="IPR044822">
    <property type="entry name" value="Myb_DNA-bind_4"/>
</dbReference>
<dbReference type="GO" id="GO:0003677">
    <property type="term" value="F:DNA binding"/>
    <property type="evidence" value="ECO:0007669"/>
    <property type="project" value="UniProtKB-KW"/>
</dbReference>
<dbReference type="CDD" id="cd12203">
    <property type="entry name" value="GT1"/>
    <property type="match status" value="1"/>
</dbReference>
<dbReference type="EMBL" id="JAVIJP010000013">
    <property type="protein sequence ID" value="KAL3645825.1"/>
    <property type="molecule type" value="Genomic_DNA"/>
</dbReference>
<evidence type="ECO:0000256" key="2">
    <source>
        <dbReference type="ARBA" id="ARBA00023015"/>
    </source>
</evidence>
<organism evidence="8 9">
    <name type="scientific">Castilleja foliolosa</name>
    <dbReference type="NCBI Taxonomy" id="1961234"/>
    <lineage>
        <taxon>Eukaryota</taxon>
        <taxon>Viridiplantae</taxon>
        <taxon>Streptophyta</taxon>
        <taxon>Embryophyta</taxon>
        <taxon>Tracheophyta</taxon>
        <taxon>Spermatophyta</taxon>
        <taxon>Magnoliopsida</taxon>
        <taxon>eudicotyledons</taxon>
        <taxon>Gunneridae</taxon>
        <taxon>Pentapetalae</taxon>
        <taxon>asterids</taxon>
        <taxon>lamiids</taxon>
        <taxon>Lamiales</taxon>
        <taxon>Orobanchaceae</taxon>
        <taxon>Pedicularideae</taxon>
        <taxon>Castillejinae</taxon>
        <taxon>Castilleja</taxon>
    </lineage>
</organism>
<keyword evidence="2" id="KW-0805">Transcription regulation</keyword>
<dbReference type="GO" id="GO:0006355">
    <property type="term" value="P:regulation of DNA-templated transcription"/>
    <property type="evidence" value="ECO:0007669"/>
    <property type="project" value="UniProtKB-ARBA"/>
</dbReference>
<feature type="compositionally biased region" description="Polar residues" evidence="6">
    <location>
        <begin position="177"/>
        <end position="193"/>
    </location>
</feature>
<feature type="domain" description="Myb-like" evidence="7">
    <location>
        <begin position="77"/>
        <end position="141"/>
    </location>
</feature>
<evidence type="ECO:0000256" key="1">
    <source>
        <dbReference type="ARBA" id="ARBA00004123"/>
    </source>
</evidence>
<comment type="caution">
    <text evidence="8">The sequence shown here is derived from an EMBL/GenBank/DDBJ whole genome shotgun (WGS) entry which is preliminary data.</text>
</comment>
<keyword evidence="9" id="KW-1185">Reference proteome</keyword>
<dbReference type="Proteomes" id="UP001632038">
    <property type="component" value="Unassembled WGS sequence"/>
</dbReference>
<keyword evidence="4" id="KW-0804">Transcription</keyword>
<dbReference type="InterPro" id="IPR001005">
    <property type="entry name" value="SANT/Myb"/>
</dbReference>
<evidence type="ECO:0000256" key="3">
    <source>
        <dbReference type="ARBA" id="ARBA00023125"/>
    </source>
</evidence>
<keyword evidence="5" id="KW-0539">Nucleus</keyword>
<feature type="region of interest" description="Disordered" evidence="6">
    <location>
        <begin position="170"/>
        <end position="196"/>
    </location>
</feature>
<dbReference type="Gene3D" id="1.10.10.60">
    <property type="entry name" value="Homeodomain-like"/>
    <property type="match status" value="1"/>
</dbReference>
<gene>
    <name evidence="8" type="ORF">CASFOL_011005</name>
</gene>
<feature type="region of interest" description="Disordered" evidence="6">
    <location>
        <begin position="1"/>
        <end position="31"/>
    </location>
</feature>
<evidence type="ECO:0000313" key="9">
    <source>
        <dbReference type="Proteomes" id="UP001632038"/>
    </source>
</evidence>